<dbReference type="Proteomes" id="UP001174936">
    <property type="component" value="Unassembled WGS sequence"/>
</dbReference>
<accession>A0AA40CJN7</accession>
<dbReference type="InterPro" id="IPR003593">
    <property type="entry name" value="AAA+_ATPase"/>
</dbReference>
<reference evidence="3" key="1">
    <citation type="submission" date="2023-06" db="EMBL/GenBank/DDBJ databases">
        <title>Genome-scale phylogeny and comparative genomics of the fungal order Sordariales.</title>
        <authorList>
            <consortium name="Lawrence Berkeley National Laboratory"/>
            <person name="Hensen N."/>
            <person name="Bonometti L."/>
            <person name="Westerberg I."/>
            <person name="Brannstrom I.O."/>
            <person name="Guillou S."/>
            <person name="Cros-Aarteil S."/>
            <person name="Calhoun S."/>
            <person name="Haridas S."/>
            <person name="Kuo A."/>
            <person name="Mondo S."/>
            <person name="Pangilinan J."/>
            <person name="Riley R."/>
            <person name="Labutti K."/>
            <person name="Andreopoulos B."/>
            <person name="Lipzen A."/>
            <person name="Chen C."/>
            <person name="Yanf M."/>
            <person name="Daum C."/>
            <person name="Ng V."/>
            <person name="Clum A."/>
            <person name="Steindorff A."/>
            <person name="Ohm R."/>
            <person name="Martin F."/>
            <person name="Silar P."/>
            <person name="Natvig D."/>
            <person name="Lalanne C."/>
            <person name="Gautier V."/>
            <person name="Ament-Velasquez S.L."/>
            <person name="Kruys A."/>
            <person name="Hutchinson M.I."/>
            <person name="Powell A.J."/>
            <person name="Barry K."/>
            <person name="Miller A.N."/>
            <person name="Grigoriev I.V."/>
            <person name="Debuchy R."/>
            <person name="Gladieux P."/>
            <person name="Thoren M.H."/>
            <person name="Johannesson H."/>
        </authorList>
    </citation>
    <scope>NUCLEOTIDE SEQUENCE</scope>
    <source>
        <strain evidence="3">SMH2532-1</strain>
    </source>
</reference>
<comment type="caution">
    <text evidence="3">The sequence shown here is derived from an EMBL/GenBank/DDBJ whole genome shotgun (WGS) entry which is preliminary data.</text>
</comment>
<dbReference type="PANTHER" id="PTHR46411:SF3">
    <property type="entry name" value="AAA+ ATPASE DOMAIN-CONTAINING PROTEIN"/>
    <property type="match status" value="1"/>
</dbReference>
<dbReference type="AlphaFoldDB" id="A0AA40CJN7"/>
<keyword evidence="4" id="KW-1185">Reference proteome</keyword>
<dbReference type="PANTHER" id="PTHR46411">
    <property type="entry name" value="FAMILY ATPASE, PUTATIVE-RELATED"/>
    <property type="match status" value="1"/>
</dbReference>
<dbReference type="CDD" id="cd19481">
    <property type="entry name" value="RecA-like_protease"/>
    <property type="match status" value="1"/>
</dbReference>
<proteinExistence type="predicted"/>
<feature type="domain" description="AAA+ ATPase" evidence="2">
    <location>
        <begin position="639"/>
        <end position="768"/>
    </location>
</feature>
<dbReference type="SMART" id="SM00382">
    <property type="entry name" value="AAA"/>
    <property type="match status" value="1"/>
</dbReference>
<dbReference type="InterPro" id="IPR027417">
    <property type="entry name" value="P-loop_NTPase"/>
</dbReference>
<evidence type="ECO:0000313" key="4">
    <source>
        <dbReference type="Proteomes" id="UP001174936"/>
    </source>
</evidence>
<sequence>MGSRQVFAHDDEVISDFRDQIKSLESKIAEARGQSCGGAHARHDSLSDPASRIEVAEEAEEQARLLTHPTNANTIPKVRKCNFVEFKNHFTEEDGRYAVDVLVSGRSTEQEIHGEQRFRERRSEYENPTTRSARMRANAVRAAYRDTTEALRKAQAGHSWIQRIRLQAPALLKTMSNIQKQSWSLRPRTFFRPFTTLIYFQPQMKEALAELESRWGMLSVHHEGATPATTREHTPSPFATHVEEEPAENSRAAVAILRCYVEFIDREIMSEYTRFDKLGVDDDAGVRFSDLHFLFRTGELIYRPLESEIPGQRDFRIGERVWRVYGIRSCDIQYQITPSDHRKYDVQDRGEEDGAFVVRAYYIEYTGEEFCTVTKSFSIPPFTGIRKVTSLPVHPMRFARDHEELLDIGVQIGDKMLHYLDTKQGSYNAWTVMKTPKGDPVWDVDGVIMKHPEHINSEIMIDFAEAFQACPTWRPKRTILKPRPVEQIVESDDFPILWYSGPDRAKVLAETSEVVPVRTGVNMWEQNKYVSEDELLAKMAENDARVRFTKKEFLRREDKCLIACRVFAYVFQERKFSQLDIMWVSEPTGSRDALDSLRIPQRMKDTIQNSVRGHLLQKAAETEVGEARMTQDIIKGKGTGLFILLYGAPGVGKTATAEAIAQTNKKPLFKITCGDLGLTPEQVETKLRGIFRLASLWDCILLMDEVDTFFSQRSKGDGAMTKNALVSVFLRILDYYTGILFMTTNLPGALDEAFKSRIHYKIHFPLLSRQQTLEIWQINLHRLRRMELDLQQKTSRQPMEIHDEEILRFAETQFNSNSHWNGRQIRNAFQVARSLAYADADAEADRLRSSNPQGDMAVPAPRLQVKHFQVMDEITSSFDQYMQQVYSGMNDADLARENEHRADDFVFRRSQHGDIQTQQQMFDYRSGGGLAPGLDAMGRSHQSGLFRPRGQGSIVGGHGSTLSIPRGGNYGDRRSPSPRRGPFDTDMTDNGPLPGYMQAASQLLSPASHRHSIDGAGLRPISPGTSPIQARHVGRGSGDYGFLGNTRNDDVECYQGYGDCKNEYGKRERDESR</sequence>
<dbReference type="InterPro" id="IPR054289">
    <property type="entry name" value="DUF7025"/>
</dbReference>
<dbReference type="GO" id="GO:0016887">
    <property type="term" value="F:ATP hydrolysis activity"/>
    <property type="evidence" value="ECO:0007669"/>
    <property type="project" value="InterPro"/>
</dbReference>
<dbReference type="InterPro" id="IPR056599">
    <property type="entry name" value="AAA_lid_fung"/>
</dbReference>
<dbReference type="SUPFAM" id="SSF52540">
    <property type="entry name" value="P-loop containing nucleoside triphosphate hydrolases"/>
    <property type="match status" value="1"/>
</dbReference>
<evidence type="ECO:0000256" key="1">
    <source>
        <dbReference type="SAM" id="MobiDB-lite"/>
    </source>
</evidence>
<dbReference type="Pfam" id="PF00004">
    <property type="entry name" value="AAA"/>
    <property type="match status" value="1"/>
</dbReference>
<organism evidence="3 4">
    <name type="scientific">Cercophora newfieldiana</name>
    <dbReference type="NCBI Taxonomy" id="92897"/>
    <lineage>
        <taxon>Eukaryota</taxon>
        <taxon>Fungi</taxon>
        <taxon>Dikarya</taxon>
        <taxon>Ascomycota</taxon>
        <taxon>Pezizomycotina</taxon>
        <taxon>Sordariomycetes</taxon>
        <taxon>Sordariomycetidae</taxon>
        <taxon>Sordariales</taxon>
        <taxon>Lasiosphaeriaceae</taxon>
        <taxon>Cercophora</taxon>
    </lineage>
</organism>
<name>A0AA40CJN7_9PEZI</name>
<feature type="region of interest" description="Disordered" evidence="1">
    <location>
        <begin position="957"/>
        <end position="997"/>
    </location>
</feature>
<evidence type="ECO:0000259" key="2">
    <source>
        <dbReference type="SMART" id="SM00382"/>
    </source>
</evidence>
<gene>
    <name evidence="3" type="ORF">B0T16DRAFT_383304</name>
</gene>
<dbReference type="EMBL" id="JAULSV010000007">
    <property type="protein sequence ID" value="KAK0639604.1"/>
    <property type="molecule type" value="Genomic_DNA"/>
</dbReference>
<evidence type="ECO:0000313" key="3">
    <source>
        <dbReference type="EMBL" id="KAK0639604.1"/>
    </source>
</evidence>
<dbReference type="GO" id="GO:0005524">
    <property type="term" value="F:ATP binding"/>
    <property type="evidence" value="ECO:0007669"/>
    <property type="project" value="InterPro"/>
</dbReference>
<protein>
    <recommendedName>
        <fullName evidence="2">AAA+ ATPase domain-containing protein</fullName>
    </recommendedName>
</protein>
<dbReference type="Gene3D" id="3.40.50.300">
    <property type="entry name" value="P-loop containing nucleotide triphosphate hydrolases"/>
    <property type="match status" value="1"/>
</dbReference>
<dbReference type="Pfam" id="PF23232">
    <property type="entry name" value="AAA_lid_13"/>
    <property type="match status" value="1"/>
</dbReference>
<dbReference type="InterPro" id="IPR003959">
    <property type="entry name" value="ATPase_AAA_core"/>
</dbReference>
<dbReference type="Pfam" id="PF22942">
    <property type="entry name" value="DUF7025"/>
    <property type="match status" value="1"/>
</dbReference>